<keyword evidence="2" id="KW-1185">Reference proteome</keyword>
<reference evidence="3" key="1">
    <citation type="submission" date="2022-11" db="UniProtKB">
        <authorList>
            <consortium name="WormBaseParasite"/>
        </authorList>
    </citation>
    <scope>IDENTIFICATION</scope>
</reference>
<feature type="region of interest" description="Disordered" evidence="1">
    <location>
        <begin position="1"/>
        <end position="27"/>
    </location>
</feature>
<protein>
    <submittedName>
        <fullName evidence="3">Uncharacterized protein</fullName>
    </submittedName>
</protein>
<dbReference type="AlphaFoldDB" id="A0A915J793"/>
<evidence type="ECO:0000313" key="3">
    <source>
        <dbReference type="WBParaSite" id="nRc.2.0.1.t21613-RA"/>
    </source>
</evidence>
<name>A0A915J793_ROMCU</name>
<sequence length="130" mass="15175">MEYKTHINRSPHENFQSKTNQKRKHLRSSGRIGLMEHLQSIQVIIANVRTHRILMAQNNKNTVENNYDVLRRNEARLWKRGILPPPGANFPGHRTSAVQFEIISTTKNVGFNEQIGMLNVNEYCRIRRIS</sequence>
<dbReference type="Proteomes" id="UP000887565">
    <property type="component" value="Unplaced"/>
</dbReference>
<proteinExistence type="predicted"/>
<organism evidence="2 3">
    <name type="scientific">Romanomermis culicivorax</name>
    <name type="common">Nematode worm</name>
    <dbReference type="NCBI Taxonomy" id="13658"/>
    <lineage>
        <taxon>Eukaryota</taxon>
        <taxon>Metazoa</taxon>
        <taxon>Ecdysozoa</taxon>
        <taxon>Nematoda</taxon>
        <taxon>Enoplea</taxon>
        <taxon>Dorylaimia</taxon>
        <taxon>Mermithida</taxon>
        <taxon>Mermithoidea</taxon>
        <taxon>Mermithidae</taxon>
        <taxon>Romanomermis</taxon>
    </lineage>
</organism>
<dbReference type="WBParaSite" id="nRc.2.0.1.t21613-RA">
    <property type="protein sequence ID" value="nRc.2.0.1.t21613-RA"/>
    <property type="gene ID" value="nRc.2.0.1.g21613"/>
</dbReference>
<evidence type="ECO:0000313" key="2">
    <source>
        <dbReference type="Proteomes" id="UP000887565"/>
    </source>
</evidence>
<accession>A0A915J793</accession>
<evidence type="ECO:0000256" key="1">
    <source>
        <dbReference type="SAM" id="MobiDB-lite"/>
    </source>
</evidence>